<evidence type="ECO:0008006" key="3">
    <source>
        <dbReference type="Google" id="ProtNLM"/>
    </source>
</evidence>
<proteinExistence type="predicted"/>
<accession>A0A5A7PQ98</accession>
<gene>
    <name evidence="1" type="ORF">STAS_11225</name>
</gene>
<dbReference type="PANTHER" id="PTHR36403">
    <property type="entry name" value="PROTEIN COFACTOR ASSEMBLY OF COMPLEX C SUBUNIT B CCB2, CHLOROPLASTIC"/>
    <property type="match status" value="1"/>
</dbReference>
<dbReference type="AlphaFoldDB" id="A0A5A7PQ98"/>
<name>A0A5A7PQ98_STRAF</name>
<dbReference type="EMBL" id="BKCP01004960">
    <property type="protein sequence ID" value="GER34970.1"/>
    <property type="molecule type" value="Genomic_DNA"/>
</dbReference>
<dbReference type="Proteomes" id="UP000325081">
    <property type="component" value="Unassembled WGS sequence"/>
</dbReference>
<feature type="non-terminal residue" evidence="1">
    <location>
        <position position="1"/>
    </location>
</feature>
<dbReference type="InterPro" id="IPR021325">
    <property type="entry name" value="CCB2/CCB4"/>
</dbReference>
<evidence type="ECO:0000313" key="2">
    <source>
        <dbReference type="Proteomes" id="UP000325081"/>
    </source>
</evidence>
<dbReference type="GO" id="GO:0010190">
    <property type="term" value="P:cytochrome b6f complex assembly"/>
    <property type="evidence" value="ECO:0007669"/>
    <property type="project" value="InterPro"/>
</dbReference>
<evidence type="ECO:0000313" key="1">
    <source>
        <dbReference type="EMBL" id="GER34970.1"/>
    </source>
</evidence>
<dbReference type="PANTHER" id="PTHR36403:SF1">
    <property type="entry name" value="PROTEIN COFACTOR ASSEMBLY OF COMPLEX C SUBUNIT B CCB2, CHLOROPLASTIC"/>
    <property type="match status" value="1"/>
</dbReference>
<comment type="caution">
    <text evidence="1">The sequence shown here is derived from an EMBL/GenBank/DDBJ whole genome shotgun (WGS) entry which is preliminary data.</text>
</comment>
<reference evidence="2" key="1">
    <citation type="journal article" date="2019" name="Curr. Biol.">
        <title>Genome Sequence of Striga asiatica Provides Insight into the Evolution of Plant Parasitism.</title>
        <authorList>
            <person name="Yoshida S."/>
            <person name="Kim S."/>
            <person name="Wafula E.K."/>
            <person name="Tanskanen J."/>
            <person name="Kim Y.M."/>
            <person name="Honaas L."/>
            <person name="Yang Z."/>
            <person name="Spallek T."/>
            <person name="Conn C.E."/>
            <person name="Ichihashi Y."/>
            <person name="Cheong K."/>
            <person name="Cui S."/>
            <person name="Der J.P."/>
            <person name="Gundlach H."/>
            <person name="Jiao Y."/>
            <person name="Hori C."/>
            <person name="Ishida J.K."/>
            <person name="Kasahara H."/>
            <person name="Kiba T."/>
            <person name="Kim M.S."/>
            <person name="Koo N."/>
            <person name="Laohavisit A."/>
            <person name="Lee Y.H."/>
            <person name="Lumba S."/>
            <person name="McCourt P."/>
            <person name="Mortimer J.C."/>
            <person name="Mutuku J.M."/>
            <person name="Nomura T."/>
            <person name="Sasaki-Sekimoto Y."/>
            <person name="Seto Y."/>
            <person name="Wang Y."/>
            <person name="Wakatake T."/>
            <person name="Sakakibara H."/>
            <person name="Demura T."/>
            <person name="Yamaguchi S."/>
            <person name="Yoneyama K."/>
            <person name="Manabe R.I."/>
            <person name="Nelson D.C."/>
            <person name="Schulman A.H."/>
            <person name="Timko M.P."/>
            <person name="dePamphilis C.W."/>
            <person name="Choi D."/>
            <person name="Shirasu K."/>
        </authorList>
    </citation>
    <scope>NUCLEOTIDE SEQUENCE [LARGE SCALE GENOMIC DNA]</scope>
    <source>
        <strain evidence="2">cv. UVA1</strain>
    </source>
</reference>
<dbReference type="OrthoDB" id="514937at2759"/>
<organism evidence="1 2">
    <name type="scientific">Striga asiatica</name>
    <name type="common">Asiatic witchweed</name>
    <name type="synonym">Buchnera asiatica</name>
    <dbReference type="NCBI Taxonomy" id="4170"/>
    <lineage>
        <taxon>Eukaryota</taxon>
        <taxon>Viridiplantae</taxon>
        <taxon>Streptophyta</taxon>
        <taxon>Embryophyta</taxon>
        <taxon>Tracheophyta</taxon>
        <taxon>Spermatophyta</taxon>
        <taxon>Magnoliopsida</taxon>
        <taxon>eudicotyledons</taxon>
        <taxon>Gunneridae</taxon>
        <taxon>Pentapetalae</taxon>
        <taxon>asterids</taxon>
        <taxon>lamiids</taxon>
        <taxon>Lamiales</taxon>
        <taxon>Orobanchaceae</taxon>
        <taxon>Buchnereae</taxon>
        <taxon>Striga</taxon>
    </lineage>
</organism>
<dbReference type="Pfam" id="PF11152">
    <property type="entry name" value="CCB2_CCB4"/>
    <property type="match status" value="1"/>
</dbReference>
<keyword evidence="2" id="KW-1185">Reference proteome</keyword>
<dbReference type="InterPro" id="IPR044970">
    <property type="entry name" value="CCB2"/>
</dbReference>
<protein>
    <recommendedName>
        <fullName evidence="3">Cofactor assembly of complex C</fullName>
    </recommendedName>
</protein>
<sequence length="321" mass="35687">SNFFPSSQSNQMSTAAFSLHPSILFKFRAKHSFSWKFTLNKHSSSLAKICCSRNNTPQQQLNLSVLRFTLGTDSSSLKRVLVQLLQQFHLPIYFCLVALGIPGLDESYLPRYIGYAFGSLLVLNHFVGSDYSSTTAAQLRTEALGLSLAAFAAVVPYLGKFLKGTAPTDQKIIPEGAEQIFIMSEDLNDDKKEDLAWGTYALLRNTNSISVLISVPDALCVRGYWNTPKDLSKENVLNWFEKKIQEIGFSNLKDTVYFQQAADSELKEMVPTGIQSFLVQPILDASSQTVNSKGFVLLASSMDYAFIDKDKAWIAAIANKF</sequence>